<evidence type="ECO:0000313" key="2">
    <source>
        <dbReference type="EMBL" id="EPC71085.1"/>
    </source>
</evidence>
<proteinExistence type="predicted"/>
<reference evidence="2 3" key="1">
    <citation type="journal article" date="2013" name="PLoS ONE">
        <title>Lactobacillus paracasei comparative genomics: towards species pan-genome definition and exploitation of diversity.</title>
        <authorList>
            <person name="Smokvina T."/>
            <person name="Wels M."/>
            <person name="Polka J."/>
            <person name="Chervaux C."/>
            <person name="Brisse S."/>
            <person name="Boekhorst J."/>
            <person name="van Hylckama Vlieg J.E."/>
            <person name="Siezen R.J."/>
        </authorList>
    </citation>
    <scope>NUCLEOTIDE SEQUENCE [LARGE SCALE GENOMIC DNA]</scope>
    <source>
        <strain evidence="2 3">Lpp41</strain>
    </source>
</reference>
<accession>A0A829H4T0</accession>
<comment type="caution">
    <text evidence="2">The sequence shown here is derived from an EMBL/GenBank/DDBJ whole genome shotgun (WGS) entry which is preliminary data.</text>
</comment>
<evidence type="ECO:0000256" key="1">
    <source>
        <dbReference type="SAM" id="Phobius"/>
    </source>
</evidence>
<gene>
    <name evidence="2" type="ORF">Lpp41_12642</name>
</gene>
<feature type="transmembrane region" description="Helical" evidence="1">
    <location>
        <begin position="63"/>
        <end position="84"/>
    </location>
</feature>
<keyword evidence="1" id="KW-0812">Transmembrane</keyword>
<protein>
    <recommendedName>
        <fullName evidence="4">Zinc-ribbon domain-containing protein</fullName>
    </recommendedName>
</protein>
<sequence>MKYCIKCGELLKKEDQFCDHCGAKQPHIEENSHSIELNDLNGLKGRQGLEVDSNKKRRSMKPYPISIVGLIAIIVIAFVGLQSFNVYKRNNLTQQEIADIGATVVDEHMSGCDVSYSKEANQLTINASEGSALYDKLIDILDDQDSPSELKTVKNSLEKISAELSPKMPTSLKDVDIVLLNPLNSNLQLYVASEGEITYDYIKENDD</sequence>
<keyword evidence="1" id="KW-1133">Transmembrane helix</keyword>
<evidence type="ECO:0008006" key="4">
    <source>
        <dbReference type="Google" id="ProtNLM"/>
    </source>
</evidence>
<keyword evidence="1" id="KW-0472">Membrane</keyword>
<name>A0A829H4T0_LACPA</name>
<dbReference type="AlphaFoldDB" id="A0A829H4T0"/>
<evidence type="ECO:0000313" key="3">
    <source>
        <dbReference type="Proteomes" id="UP000014244"/>
    </source>
</evidence>
<organism evidence="2 3">
    <name type="scientific">Lacticaseibacillus paracasei subsp. paracasei Lpp41</name>
    <dbReference type="NCBI Taxonomy" id="1256208"/>
    <lineage>
        <taxon>Bacteria</taxon>
        <taxon>Bacillati</taxon>
        <taxon>Bacillota</taxon>
        <taxon>Bacilli</taxon>
        <taxon>Lactobacillales</taxon>
        <taxon>Lactobacillaceae</taxon>
        <taxon>Lacticaseibacillus</taxon>
    </lineage>
</organism>
<dbReference type="EMBL" id="ANKE01000603">
    <property type="protein sequence ID" value="EPC71085.1"/>
    <property type="molecule type" value="Genomic_DNA"/>
</dbReference>
<dbReference type="Proteomes" id="UP000014244">
    <property type="component" value="Unassembled WGS sequence"/>
</dbReference>